<feature type="region of interest" description="Disordered" evidence="1">
    <location>
        <begin position="401"/>
        <end position="425"/>
    </location>
</feature>
<protein>
    <submittedName>
        <fullName evidence="3">YcaO-related McrA-glycine thioamidation protein</fullName>
    </submittedName>
</protein>
<dbReference type="Gene3D" id="3.30.160.660">
    <property type="match status" value="1"/>
</dbReference>
<dbReference type="PANTHER" id="PTHR37809">
    <property type="entry name" value="RIBOSOMAL PROTEIN S12 METHYLTHIOTRANSFERASE ACCESSORY FACTOR YCAO"/>
    <property type="match status" value="1"/>
</dbReference>
<dbReference type="InterPro" id="IPR003776">
    <property type="entry name" value="YcaO-like_dom"/>
</dbReference>
<dbReference type="Gene3D" id="3.30.1330.230">
    <property type="match status" value="1"/>
</dbReference>
<dbReference type="RefSeq" id="WP_309307903.1">
    <property type="nucleotide sequence ID" value="NZ_CP133594.1"/>
</dbReference>
<dbReference type="Proteomes" id="UP001183006">
    <property type="component" value="Chromosome"/>
</dbReference>
<dbReference type="EMBL" id="CP133594">
    <property type="protein sequence ID" value="WMW22110.1"/>
    <property type="molecule type" value="Genomic_DNA"/>
</dbReference>
<dbReference type="AlphaFoldDB" id="A0AA51UF90"/>
<dbReference type="Gene3D" id="3.30.40.250">
    <property type="match status" value="1"/>
</dbReference>
<organism evidence="3 4">
    <name type="scientific">Methanolobus mangrovi</name>
    <dbReference type="NCBI Taxonomy" id="3072977"/>
    <lineage>
        <taxon>Archaea</taxon>
        <taxon>Methanobacteriati</taxon>
        <taxon>Methanobacteriota</taxon>
        <taxon>Stenosarchaea group</taxon>
        <taxon>Methanomicrobia</taxon>
        <taxon>Methanosarcinales</taxon>
        <taxon>Methanosarcinaceae</taxon>
        <taxon>Methanolobus</taxon>
    </lineage>
</organism>
<name>A0AA51UF90_9EURY</name>
<feature type="domain" description="YcaO" evidence="2">
    <location>
        <begin position="72"/>
        <end position="425"/>
    </location>
</feature>
<accession>A0AA51UF90</accession>
<evidence type="ECO:0000259" key="2">
    <source>
        <dbReference type="PROSITE" id="PS51664"/>
    </source>
</evidence>
<sequence length="425" mass="48135">MPELNIDRTLTYIEGTQRVFDEKSTLEKVNDNSKQIGVTRVASITDLDRVGIPVISTIRPSAAEGAISVYSGKGNTENQARISAIMESFERCLAERNGLNNDVAEDIKAQHIIDNYIAMRENHRTVDPTLLLIAEDYSPQAFVEWISGWDLLKNEEIFVPANAVYHPYDAPGRALKLFRSNTNGLAAGNTVEEAIFHGLLEVIERDALSIAEFNRTPGKEIILTESDGENYELLRKFTDNEVEVKLWAVPHDTEITTVVAVTDDIRLRDAALLVMGAGAHLKPEIAVKRALTEAAQSRVVQIHGAREDTEREKFVREIGYDRIKRMNKYWYEDDEQTSMRDLKDLSKNTPSESIDVVLEQLRNIADCAVVVDMSRENIPVPVVRVIIPSFEMYTLDRERVGRRAKSGKKRKMAPEDRPWRTGRRK</sequence>
<dbReference type="NCBIfam" id="TIGR03266">
    <property type="entry name" value="methan_mark_1"/>
    <property type="match status" value="1"/>
</dbReference>
<evidence type="ECO:0000256" key="1">
    <source>
        <dbReference type="SAM" id="MobiDB-lite"/>
    </source>
</evidence>
<proteinExistence type="predicted"/>
<dbReference type="PANTHER" id="PTHR37809:SF1">
    <property type="entry name" value="RIBOSOMAL PROTEIN S12 METHYLTHIOTRANSFERASE ACCESSORY FACTOR YCAO"/>
    <property type="match status" value="1"/>
</dbReference>
<keyword evidence="4" id="KW-1185">Reference proteome</keyword>
<reference evidence="3" key="1">
    <citation type="submission" date="2023-08" db="EMBL/GenBank/DDBJ databases">
        <title>Methanolobus mangrovi sp. nov. and Methanolobus sediminis sp. nov, two novel methylotrophic methanogens isolated from mangrove sediments in China.</title>
        <authorList>
            <person name="Zhou J."/>
        </authorList>
    </citation>
    <scope>NUCLEOTIDE SEQUENCE</scope>
    <source>
        <strain evidence="3">FTZ2</strain>
    </source>
</reference>
<dbReference type="GeneID" id="84230909"/>
<evidence type="ECO:0000313" key="4">
    <source>
        <dbReference type="Proteomes" id="UP001183006"/>
    </source>
</evidence>
<dbReference type="InterPro" id="IPR017667">
    <property type="entry name" value="Methan_mark_1"/>
</dbReference>
<dbReference type="NCBIfam" id="TIGR00702">
    <property type="entry name" value="YcaO-type kinase domain"/>
    <property type="match status" value="1"/>
</dbReference>
<gene>
    <name evidence="3" type="ORF">RE476_12170</name>
</gene>
<feature type="compositionally biased region" description="Basic residues" evidence="1">
    <location>
        <begin position="402"/>
        <end position="411"/>
    </location>
</feature>
<dbReference type="KEGG" id="mmav:RE476_12170"/>
<dbReference type="PROSITE" id="PS51664">
    <property type="entry name" value="YCAO"/>
    <property type="match status" value="1"/>
</dbReference>
<dbReference type="Pfam" id="PF02624">
    <property type="entry name" value="YcaO"/>
    <property type="match status" value="1"/>
</dbReference>
<evidence type="ECO:0000313" key="3">
    <source>
        <dbReference type="EMBL" id="WMW22110.1"/>
    </source>
</evidence>